<dbReference type="AlphaFoldDB" id="A0A453PDI0"/>
<accession>A0A453PDI0</accession>
<dbReference type="InterPro" id="IPR003616">
    <property type="entry name" value="Post-SET_dom"/>
</dbReference>
<dbReference type="PROSITE" id="PS50280">
    <property type="entry name" value="SET"/>
    <property type="match status" value="1"/>
</dbReference>
<dbReference type="GO" id="GO:0032259">
    <property type="term" value="P:methylation"/>
    <property type="evidence" value="ECO:0007669"/>
    <property type="project" value="UniProtKB-KW"/>
</dbReference>
<keyword evidence="2" id="KW-0808">Transferase</keyword>
<reference evidence="6" key="5">
    <citation type="journal article" date="2021" name="G3 (Bethesda)">
        <title>Aegilops tauschii genome assembly Aet v5.0 features greater sequence contiguity and improved annotation.</title>
        <authorList>
            <person name="Wang L."/>
            <person name="Zhu T."/>
            <person name="Rodriguez J.C."/>
            <person name="Deal K.R."/>
            <person name="Dubcovsky J."/>
            <person name="McGuire P.E."/>
            <person name="Lux T."/>
            <person name="Spannagl M."/>
            <person name="Mayer K.F.X."/>
            <person name="Baldrich P."/>
            <person name="Meyers B.C."/>
            <person name="Huo N."/>
            <person name="Gu Y.Q."/>
            <person name="Zhou H."/>
            <person name="Devos K.M."/>
            <person name="Bennetzen J.L."/>
            <person name="Unver T."/>
            <person name="Budak H."/>
            <person name="Gulick P.J."/>
            <person name="Galiba G."/>
            <person name="Kalapos B."/>
            <person name="Nelson D.R."/>
            <person name="Li P."/>
            <person name="You F.M."/>
            <person name="Luo M.C."/>
            <person name="Dvorak J."/>
        </authorList>
    </citation>
    <scope>NUCLEOTIDE SEQUENCE [LARGE SCALE GENOMIC DNA]</scope>
    <source>
        <strain evidence="6">cv. AL8/78</strain>
    </source>
</reference>
<evidence type="ECO:0000259" key="5">
    <source>
        <dbReference type="PROSITE" id="PS50868"/>
    </source>
</evidence>
<evidence type="ECO:0000259" key="4">
    <source>
        <dbReference type="PROSITE" id="PS50280"/>
    </source>
</evidence>
<reference evidence="6" key="3">
    <citation type="journal article" date="2017" name="Nature">
        <title>Genome sequence of the progenitor of the wheat D genome Aegilops tauschii.</title>
        <authorList>
            <person name="Luo M.C."/>
            <person name="Gu Y.Q."/>
            <person name="Puiu D."/>
            <person name="Wang H."/>
            <person name="Twardziok S.O."/>
            <person name="Deal K.R."/>
            <person name="Huo N."/>
            <person name="Zhu T."/>
            <person name="Wang L."/>
            <person name="Wang Y."/>
            <person name="McGuire P.E."/>
            <person name="Liu S."/>
            <person name="Long H."/>
            <person name="Ramasamy R.K."/>
            <person name="Rodriguez J.C."/>
            <person name="Van S.L."/>
            <person name="Yuan L."/>
            <person name="Wang Z."/>
            <person name="Xia Z."/>
            <person name="Xiao L."/>
            <person name="Anderson O.D."/>
            <person name="Ouyang S."/>
            <person name="Liang Y."/>
            <person name="Zimin A.V."/>
            <person name="Pertea G."/>
            <person name="Qi P."/>
            <person name="Bennetzen J.L."/>
            <person name="Dai X."/>
            <person name="Dawson M.W."/>
            <person name="Muller H.G."/>
            <person name="Kugler K."/>
            <person name="Rivarola-Duarte L."/>
            <person name="Spannagl M."/>
            <person name="Mayer K.F.X."/>
            <person name="Lu F.H."/>
            <person name="Bevan M.W."/>
            <person name="Leroy P."/>
            <person name="Li P."/>
            <person name="You F.M."/>
            <person name="Sun Q."/>
            <person name="Liu Z."/>
            <person name="Lyons E."/>
            <person name="Wicker T."/>
            <person name="Salzberg S.L."/>
            <person name="Devos K.M."/>
            <person name="Dvorak J."/>
        </authorList>
    </citation>
    <scope>NUCLEOTIDE SEQUENCE [LARGE SCALE GENOMIC DNA]</scope>
    <source>
        <strain evidence="6">cv. AL8/78</strain>
    </source>
</reference>
<name>A0A453PDI0_AEGTS</name>
<dbReference type="SUPFAM" id="SSF82199">
    <property type="entry name" value="SET domain"/>
    <property type="match status" value="1"/>
</dbReference>
<reference evidence="7" key="2">
    <citation type="journal article" date="2017" name="Nat. Plants">
        <title>The Aegilops tauschii genome reveals multiple impacts of transposons.</title>
        <authorList>
            <person name="Zhao G."/>
            <person name="Zou C."/>
            <person name="Li K."/>
            <person name="Wang K."/>
            <person name="Li T."/>
            <person name="Gao L."/>
            <person name="Zhang X."/>
            <person name="Wang H."/>
            <person name="Yang Z."/>
            <person name="Liu X."/>
            <person name="Jiang W."/>
            <person name="Mao L."/>
            <person name="Kong X."/>
            <person name="Jiao Y."/>
            <person name="Jia J."/>
        </authorList>
    </citation>
    <scope>NUCLEOTIDE SEQUENCE [LARGE SCALE GENOMIC DNA]</scope>
    <source>
        <strain evidence="7">cv. AL8/78</strain>
    </source>
</reference>
<dbReference type="PROSITE" id="PS50868">
    <property type="entry name" value="POST_SET"/>
    <property type="match status" value="1"/>
</dbReference>
<reference evidence="6" key="4">
    <citation type="submission" date="2019-03" db="UniProtKB">
        <authorList>
            <consortium name="EnsemblPlants"/>
        </authorList>
    </citation>
    <scope>IDENTIFICATION</scope>
</reference>
<dbReference type="Gene3D" id="2.170.270.10">
    <property type="entry name" value="SET domain"/>
    <property type="match status" value="1"/>
</dbReference>
<dbReference type="PANTHER" id="PTHR47325:SF1">
    <property type="entry name" value="HISTONE-LYSINE N-METHYLTRANSFERASE SUVR5"/>
    <property type="match status" value="1"/>
</dbReference>
<keyword evidence="3" id="KW-0949">S-adenosyl-L-methionine</keyword>
<evidence type="ECO:0000313" key="7">
    <source>
        <dbReference type="Proteomes" id="UP000015105"/>
    </source>
</evidence>
<feature type="domain" description="Post-SET" evidence="5">
    <location>
        <begin position="172"/>
        <end position="188"/>
    </location>
</feature>
<evidence type="ECO:0000313" key="6">
    <source>
        <dbReference type="EnsemblPlants" id="AET6Gv20695500.18"/>
    </source>
</evidence>
<evidence type="ECO:0000256" key="2">
    <source>
        <dbReference type="ARBA" id="ARBA00022679"/>
    </source>
</evidence>
<dbReference type="EnsemblPlants" id="AET6Gv20695500.18">
    <property type="protein sequence ID" value="AET6Gv20695500.18"/>
    <property type="gene ID" value="AET6Gv20695500"/>
</dbReference>
<reference evidence="7" key="1">
    <citation type="journal article" date="2014" name="Science">
        <title>Ancient hybridizations among the ancestral genomes of bread wheat.</title>
        <authorList>
            <consortium name="International Wheat Genome Sequencing Consortium,"/>
            <person name="Marcussen T."/>
            <person name="Sandve S.R."/>
            <person name="Heier L."/>
            <person name="Spannagl M."/>
            <person name="Pfeifer M."/>
            <person name="Jakobsen K.S."/>
            <person name="Wulff B.B."/>
            <person name="Steuernagel B."/>
            <person name="Mayer K.F."/>
            <person name="Olsen O.A."/>
        </authorList>
    </citation>
    <scope>NUCLEOTIDE SEQUENCE [LARGE SCALE GENOMIC DNA]</scope>
    <source>
        <strain evidence="7">cv. AL8/78</strain>
    </source>
</reference>
<protein>
    <recommendedName>
        <fullName evidence="8">SET domain-containing protein</fullName>
    </recommendedName>
</protein>
<evidence type="ECO:0000256" key="1">
    <source>
        <dbReference type="ARBA" id="ARBA00022603"/>
    </source>
</evidence>
<organism evidence="6 7">
    <name type="scientific">Aegilops tauschii subsp. strangulata</name>
    <name type="common">Goatgrass</name>
    <dbReference type="NCBI Taxonomy" id="200361"/>
    <lineage>
        <taxon>Eukaryota</taxon>
        <taxon>Viridiplantae</taxon>
        <taxon>Streptophyta</taxon>
        <taxon>Embryophyta</taxon>
        <taxon>Tracheophyta</taxon>
        <taxon>Spermatophyta</taxon>
        <taxon>Magnoliopsida</taxon>
        <taxon>Liliopsida</taxon>
        <taxon>Poales</taxon>
        <taxon>Poaceae</taxon>
        <taxon>BOP clade</taxon>
        <taxon>Pooideae</taxon>
        <taxon>Triticodae</taxon>
        <taxon>Triticeae</taxon>
        <taxon>Triticinae</taxon>
        <taxon>Aegilops</taxon>
    </lineage>
</organism>
<proteinExistence type="predicted"/>
<dbReference type="GO" id="GO:0008168">
    <property type="term" value="F:methyltransferase activity"/>
    <property type="evidence" value="ECO:0007669"/>
    <property type="project" value="UniProtKB-KW"/>
</dbReference>
<keyword evidence="7" id="KW-1185">Reference proteome</keyword>
<dbReference type="SMART" id="SM00317">
    <property type="entry name" value="SET"/>
    <property type="match status" value="1"/>
</dbReference>
<dbReference type="Gramene" id="AET6Gv20695500.18">
    <property type="protein sequence ID" value="AET6Gv20695500.18"/>
    <property type="gene ID" value="AET6Gv20695500"/>
</dbReference>
<dbReference type="Proteomes" id="UP000015105">
    <property type="component" value="Chromosome 6D"/>
</dbReference>
<evidence type="ECO:0008006" key="8">
    <source>
        <dbReference type="Google" id="ProtNLM"/>
    </source>
</evidence>
<evidence type="ECO:0000256" key="3">
    <source>
        <dbReference type="ARBA" id="ARBA00022691"/>
    </source>
</evidence>
<keyword evidence="1" id="KW-0489">Methyltransferase</keyword>
<dbReference type="Pfam" id="PF00856">
    <property type="entry name" value="SET"/>
    <property type="match status" value="1"/>
</dbReference>
<dbReference type="InterPro" id="IPR001214">
    <property type="entry name" value="SET_dom"/>
</dbReference>
<dbReference type="InterPro" id="IPR046341">
    <property type="entry name" value="SET_dom_sf"/>
</dbReference>
<dbReference type="PANTHER" id="PTHR47325">
    <property type="entry name" value="HISTONE-LYSINE N-METHYLTRANSFERASE SUVR5"/>
    <property type="match status" value="1"/>
</dbReference>
<feature type="domain" description="SET" evidence="4">
    <location>
        <begin position="33"/>
        <end position="165"/>
    </location>
</feature>
<sequence length="188" mass="21036">SNWQEGYPIYECNSLCTCDASCKNKVLQQGLLVKLELFRTDNKGWAVRATEPIPQGTFVCEYVGEVVKDDETMRNAESESKSGCSYLLDIASHIDRERVKTLGTTAYMIDATRYGNVSRFINHSCSPNLSVRLVLVESKDCQLAHVGLFATQDIVVGEELSFDYRWKLQSGDGCPCHCGAQNCRGRVY</sequence>